<reference evidence="1 2" key="1">
    <citation type="submission" date="2014-09" db="EMBL/GenBank/DDBJ databases">
        <authorList>
            <person name="Magalhaes I.L.F."/>
            <person name="Oliveira U."/>
            <person name="Santos F.R."/>
            <person name="Vidigal T.H.D.A."/>
            <person name="Brescovit A.D."/>
            <person name="Santos A.J."/>
        </authorList>
    </citation>
    <scope>NUCLEOTIDE SEQUENCE [LARGE SCALE GENOMIC DNA]</scope>
</reference>
<dbReference type="AlphaFoldDB" id="A0A0P1BNN3"/>
<evidence type="ECO:0000313" key="2">
    <source>
        <dbReference type="Proteomes" id="UP000054845"/>
    </source>
</evidence>
<organism evidence="1 2">
    <name type="scientific">Ceraceosorus bombacis</name>
    <dbReference type="NCBI Taxonomy" id="401625"/>
    <lineage>
        <taxon>Eukaryota</taxon>
        <taxon>Fungi</taxon>
        <taxon>Dikarya</taxon>
        <taxon>Basidiomycota</taxon>
        <taxon>Ustilaginomycotina</taxon>
        <taxon>Exobasidiomycetes</taxon>
        <taxon>Ceraceosorales</taxon>
        <taxon>Ceraceosoraceae</taxon>
        <taxon>Ceraceosorus</taxon>
    </lineage>
</organism>
<accession>A0A0P1BNN3</accession>
<evidence type="ECO:0000313" key="1">
    <source>
        <dbReference type="EMBL" id="CEH17825.1"/>
    </source>
</evidence>
<dbReference type="EMBL" id="CCYA01000265">
    <property type="protein sequence ID" value="CEH17825.1"/>
    <property type="molecule type" value="Genomic_DNA"/>
</dbReference>
<proteinExistence type="predicted"/>
<keyword evidence="2" id="KW-1185">Reference proteome</keyword>
<sequence length="68" mass="7685">MSSSRRAVAQDAERSIMASVDRFAAKVSRRGKTWEWVAENKEQGFKGYEDSKGRQLVAKAAVVVLRRQ</sequence>
<name>A0A0P1BNN3_9BASI</name>
<dbReference type="Proteomes" id="UP000054845">
    <property type="component" value="Unassembled WGS sequence"/>
</dbReference>
<protein>
    <submittedName>
        <fullName evidence="1">Uncharacterized protein</fullName>
    </submittedName>
</protein>